<organism evidence="4 5">
    <name type="scientific">Mesorhabditis spiculigera</name>
    <dbReference type="NCBI Taxonomy" id="96644"/>
    <lineage>
        <taxon>Eukaryota</taxon>
        <taxon>Metazoa</taxon>
        <taxon>Ecdysozoa</taxon>
        <taxon>Nematoda</taxon>
        <taxon>Chromadorea</taxon>
        <taxon>Rhabditida</taxon>
        <taxon>Rhabditina</taxon>
        <taxon>Rhabditomorpha</taxon>
        <taxon>Rhabditoidea</taxon>
        <taxon>Rhabditidae</taxon>
        <taxon>Mesorhabditinae</taxon>
        <taxon>Mesorhabditis</taxon>
    </lineage>
</organism>
<evidence type="ECO:0000313" key="4">
    <source>
        <dbReference type="EMBL" id="CAJ0566896.1"/>
    </source>
</evidence>
<proteinExistence type="inferred from homology"/>
<dbReference type="GO" id="GO:0016787">
    <property type="term" value="F:hydrolase activity"/>
    <property type="evidence" value="ECO:0007669"/>
    <property type="project" value="InterPro"/>
</dbReference>
<feature type="non-terminal residue" evidence="4">
    <location>
        <position position="133"/>
    </location>
</feature>
<comment type="similarity">
    <text evidence="1">Belongs to the Ntn-hydrolase family.</text>
</comment>
<dbReference type="EMBL" id="CATQJA010001350">
    <property type="protein sequence ID" value="CAJ0566896.1"/>
    <property type="molecule type" value="Genomic_DNA"/>
</dbReference>
<comment type="caution">
    <text evidence="4">The sequence shown here is derived from an EMBL/GenBank/DDBJ whole genome shotgun (WGS) entry which is preliminary data.</text>
</comment>
<evidence type="ECO:0000256" key="1">
    <source>
        <dbReference type="ARBA" id="ARBA00010872"/>
    </source>
</evidence>
<keyword evidence="5" id="KW-1185">Reference proteome</keyword>
<feature type="active site" description="Nucleophile" evidence="2">
    <location>
        <position position="89"/>
    </location>
</feature>
<dbReference type="AlphaFoldDB" id="A0AA36CEH7"/>
<dbReference type="SUPFAM" id="SSF56235">
    <property type="entry name" value="N-terminal nucleophile aminohydrolases (Ntn hydrolases)"/>
    <property type="match status" value="1"/>
</dbReference>
<dbReference type="Proteomes" id="UP001177023">
    <property type="component" value="Unassembled WGS sequence"/>
</dbReference>
<evidence type="ECO:0000256" key="2">
    <source>
        <dbReference type="PIRSR" id="PIRSR600246-1"/>
    </source>
</evidence>
<dbReference type="InterPro" id="IPR000246">
    <property type="entry name" value="Peptidase_T2"/>
</dbReference>
<reference evidence="4" key="1">
    <citation type="submission" date="2023-06" db="EMBL/GenBank/DDBJ databases">
        <authorList>
            <person name="Delattre M."/>
        </authorList>
    </citation>
    <scope>NUCLEOTIDE SEQUENCE</scope>
    <source>
        <strain evidence="4">AF72</strain>
    </source>
</reference>
<accession>A0AA36CEH7</accession>
<gene>
    <name evidence="4" type="ORF">MSPICULIGERA_LOCUS5478</name>
</gene>
<dbReference type="Pfam" id="PF01112">
    <property type="entry name" value="Asparaginase_2"/>
    <property type="match status" value="1"/>
</dbReference>
<feature type="site" description="Cleavage; by autolysis" evidence="3">
    <location>
        <begin position="88"/>
        <end position="89"/>
    </location>
</feature>
<name>A0AA36CEH7_9BILA</name>
<evidence type="ECO:0000256" key="3">
    <source>
        <dbReference type="PIRSR" id="PIRSR600246-3"/>
    </source>
</evidence>
<sequence>MEFSLSRRVVVTPGMATGSAVLRLTPTTPQQRKFPGWAAWSKGCQPEFLEEREPNPYQSCGLCHACVRYGKPRKMVLSNRIIDRFHHDTIGMVVIDDSGEVSAGTSTNGAWYKVGFPCSPFCHFYNVVSTRNE</sequence>
<protein>
    <submittedName>
        <fullName evidence="4">Uncharacterized protein</fullName>
    </submittedName>
</protein>
<evidence type="ECO:0000313" key="5">
    <source>
        <dbReference type="Proteomes" id="UP001177023"/>
    </source>
</evidence>
<dbReference type="InterPro" id="IPR029055">
    <property type="entry name" value="Ntn_hydrolases_N"/>
</dbReference>